<dbReference type="EMBL" id="UZAE01001418">
    <property type="protein sequence ID" value="VDN98595.1"/>
    <property type="molecule type" value="Genomic_DNA"/>
</dbReference>
<dbReference type="PANTHER" id="PTHR15591:SF16">
    <property type="entry name" value="FARNESYL PYROPHOSPHATE SYNTHASE"/>
    <property type="match status" value="1"/>
</dbReference>
<dbReference type="GO" id="GO:0031410">
    <property type="term" value="C:cytoplasmic vesicle"/>
    <property type="evidence" value="ECO:0007669"/>
    <property type="project" value="TreeGrafter"/>
</dbReference>
<dbReference type="AlphaFoldDB" id="A0A0R3T6P9"/>
<dbReference type="Gene3D" id="1.20.58.900">
    <property type="match status" value="1"/>
</dbReference>
<evidence type="ECO:0000313" key="3">
    <source>
        <dbReference type="EMBL" id="VDN98595.1"/>
    </source>
</evidence>
<feature type="region of interest" description="Disordered" evidence="1">
    <location>
        <begin position="247"/>
        <end position="278"/>
    </location>
</feature>
<dbReference type="InterPro" id="IPR004012">
    <property type="entry name" value="Run_dom"/>
</dbReference>
<evidence type="ECO:0000256" key="1">
    <source>
        <dbReference type="SAM" id="MobiDB-lite"/>
    </source>
</evidence>
<proteinExistence type="predicted"/>
<sequence>MVMDVIRAVQETIAYFCQSTISSDTPEGSHTTGSSLSHSAKNNPNYRCYSSLAALGGSGRSSLVTVVNPLMILISDGLLPPQTRAIFASKPKSRIWTLVEDSCRPSWSSQVCERLLATDAGDDDAADGDDDNAKLGTSIPAYLGKIEHHILNEAVNQVKAITGAISEKLRFRAFVCACLNQRALLLWLNSLVSNDPLLKRYYCEGAFIRQCRSALQGLYADLTTHIEQLLNYPFNFDLAAEAKQPLGYTPSGSSNRGVKRDYTNTNTPSNSTANRKTAQELKEVRSVSLGSLSLSARI</sequence>
<dbReference type="Pfam" id="PF02759">
    <property type="entry name" value="RUN"/>
    <property type="match status" value="1"/>
</dbReference>
<dbReference type="OrthoDB" id="6243550at2759"/>
<keyword evidence="4" id="KW-1185">Reference proteome</keyword>
<dbReference type="InterPro" id="IPR037213">
    <property type="entry name" value="Run_dom_sf"/>
</dbReference>
<organism evidence="5">
    <name type="scientific">Rodentolepis nana</name>
    <name type="common">Dwarf tapeworm</name>
    <name type="synonym">Hymenolepis nana</name>
    <dbReference type="NCBI Taxonomy" id="102285"/>
    <lineage>
        <taxon>Eukaryota</taxon>
        <taxon>Metazoa</taxon>
        <taxon>Spiralia</taxon>
        <taxon>Lophotrochozoa</taxon>
        <taxon>Platyhelminthes</taxon>
        <taxon>Cestoda</taxon>
        <taxon>Eucestoda</taxon>
        <taxon>Cyclophyllidea</taxon>
        <taxon>Hymenolepididae</taxon>
        <taxon>Rodentolepis</taxon>
    </lineage>
</organism>
<dbReference type="Proteomes" id="UP000278807">
    <property type="component" value="Unassembled WGS sequence"/>
</dbReference>
<feature type="compositionally biased region" description="Low complexity" evidence="1">
    <location>
        <begin position="263"/>
        <end position="274"/>
    </location>
</feature>
<dbReference type="SMART" id="SM00593">
    <property type="entry name" value="RUN"/>
    <property type="match status" value="1"/>
</dbReference>
<dbReference type="PANTHER" id="PTHR15591">
    <property type="entry name" value="RUN AND SH3 DOMAIN CONTAINING"/>
    <property type="match status" value="1"/>
</dbReference>
<dbReference type="PROSITE" id="PS50826">
    <property type="entry name" value="RUN"/>
    <property type="match status" value="1"/>
</dbReference>
<evidence type="ECO:0000313" key="5">
    <source>
        <dbReference type="WBParaSite" id="HNAJ_0000273701-mRNA-1"/>
    </source>
</evidence>
<evidence type="ECO:0000313" key="4">
    <source>
        <dbReference type="Proteomes" id="UP000278807"/>
    </source>
</evidence>
<dbReference type="InterPro" id="IPR047343">
    <property type="entry name" value="RUSC1_2"/>
</dbReference>
<feature type="domain" description="RUN" evidence="2">
    <location>
        <begin position="57"/>
        <end position="241"/>
    </location>
</feature>
<protein>
    <submittedName>
        <fullName evidence="5">RUN domain-containing protein</fullName>
    </submittedName>
</protein>
<dbReference type="CDD" id="cd17685">
    <property type="entry name" value="RUN_RUSC"/>
    <property type="match status" value="1"/>
</dbReference>
<name>A0A0R3T6P9_RODNA</name>
<gene>
    <name evidence="3" type="ORF">HNAJ_LOCUS2736</name>
</gene>
<dbReference type="SUPFAM" id="SSF140741">
    <property type="entry name" value="RUN domain-like"/>
    <property type="match status" value="1"/>
</dbReference>
<dbReference type="WBParaSite" id="HNAJ_0000273701-mRNA-1">
    <property type="protein sequence ID" value="HNAJ_0000273701-mRNA-1"/>
    <property type="gene ID" value="HNAJ_0000273701"/>
</dbReference>
<dbReference type="STRING" id="102285.A0A0R3T6P9"/>
<reference evidence="5" key="1">
    <citation type="submission" date="2017-02" db="UniProtKB">
        <authorList>
            <consortium name="WormBaseParasite"/>
        </authorList>
    </citation>
    <scope>IDENTIFICATION</scope>
</reference>
<accession>A0A0R3T6P9</accession>
<evidence type="ECO:0000259" key="2">
    <source>
        <dbReference type="PROSITE" id="PS50826"/>
    </source>
</evidence>
<reference evidence="3 4" key="2">
    <citation type="submission" date="2018-11" db="EMBL/GenBank/DDBJ databases">
        <authorList>
            <consortium name="Pathogen Informatics"/>
        </authorList>
    </citation>
    <scope>NUCLEOTIDE SEQUENCE [LARGE SCALE GENOMIC DNA]</scope>
</reference>